<proteinExistence type="predicted"/>
<gene>
    <name evidence="1" type="ORF">SDC9_141210</name>
</gene>
<evidence type="ECO:0000313" key="1">
    <source>
        <dbReference type="EMBL" id="MPM94067.1"/>
    </source>
</evidence>
<sequence>MVWRTHRLAGDLGVENGQYLALPVGLDEIGAEFVTEPNMLTDELHRLDVEVGARQVALLRAFVDDQEGHLLVRVVQEHGLQALHAATLPVRLDVVEHQHGVG</sequence>
<dbReference type="EMBL" id="VSSQ01040760">
    <property type="protein sequence ID" value="MPM94067.1"/>
    <property type="molecule type" value="Genomic_DNA"/>
</dbReference>
<reference evidence="1" key="1">
    <citation type="submission" date="2019-08" db="EMBL/GenBank/DDBJ databases">
        <authorList>
            <person name="Kucharzyk K."/>
            <person name="Murdoch R.W."/>
            <person name="Higgins S."/>
            <person name="Loffler F."/>
        </authorList>
    </citation>
    <scope>NUCLEOTIDE SEQUENCE</scope>
</reference>
<name>A0A645DXG0_9ZZZZ</name>
<organism evidence="1">
    <name type="scientific">bioreactor metagenome</name>
    <dbReference type="NCBI Taxonomy" id="1076179"/>
    <lineage>
        <taxon>unclassified sequences</taxon>
        <taxon>metagenomes</taxon>
        <taxon>ecological metagenomes</taxon>
    </lineage>
</organism>
<dbReference type="AlphaFoldDB" id="A0A645DXG0"/>
<accession>A0A645DXG0</accession>
<protein>
    <submittedName>
        <fullName evidence="1">Uncharacterized protein</fullName>
    </submittedName>
</protein>
<comment type="caution">
    <text evidence="1">The sequence shown here is derived from an EMBL/GenBank/DDBJ whole genome shotgun (WGS) entry which is preliminary data.</text>
</comment>